<dbReference type="NCBIfam" id="TIGR04001">
    <property type="entry name" value="thiol_BshB1"/>
    <property type="match status" value="1"/>
</dbReference>
<sequence length="250" mass="27837">MVLRLGSLGKVCNVVIPERPLDVLAIAPHPDDAEIGVAGTLLACQAQGLRVGILDLTDGEPTPFGSPELRARETAAATQVLGLDWRGNLGLPNRSLEHTLEARRALAGALRRLRPRMLLAPYWEDSHPDHVAASSLCDAARFWAKLTRTDMPGTPHFPAKIFYYWSIHLRIHPAPACVVDISGWIDRKMESIRCYESQFLLGRSPDFPTPLDDIYDRARYWGWAIGRKFGEPLASREPLRATGLKDWLDG</sequence>
<gene>
    <name evidence="1" type="primary">bshB1</name>
    <name evidence="1" type="ORF">ENS64_05615</name>
</gene>
<evidence type="ECO:0000313" key="1">
    <source>
        <dbReference type="EMBL" id="HGT38726.1"/>
    </source>
</evidence>
<protein>
    <submittedName>
        <fullName evidence="1">Bacillithiol biosynthesis deacetylase BshB1</fullName>
    </submittedName>
</protein>
<dbReference type="EMBL" id="DSVQ01000012">
    <property type="protein sequence ID" value="HGT38726.1"/>
    <property type="molecule type" value="Genomic_DNA"/>
</dbReference>
<dbReference type="GO" id="GO:0016811">
    <property type="term" value="F:hydrolase activity, acting on carbon-nitrogen (but not peptide) bonds, in linear amides"/>
    <property type="evidence" value="ECO:0007669"/>
    <property type="project" value="TreeGrafter"/>
</dbReference>
<dbReference type="InterPro" id="IPR023842">
    <property type="entry name" value="Bacillithiol_biosynth_BshB1"/>
</dbReference>
<dbReference type="Gene3D" id="3.40.50.10320">
    <property type="entry name" value="LmbE-like"/>
    <property type="match status" value="1"/>
</dbReference>
<dbReference type="InterPro" id="IPR024078">
    <property type="entry name" value="LmbE-like_dom_sf"/>
</dbReference>
<dbReference type="SUPFAM" id="SSF102588">
    <property type="entry name" value="LmbE-like"/>
    <property type="match status" value="1"/>
</dbReference>
<comment type="caution">
    <text evidence="1">The sequence shown here is derived from an EMBL/GenBank/DDBJ whole genome shotgun (WGS) entry which is preliminary data.</text>
</comment>
<organism evidence="1">
    <name type="scientific">Schlesneria paludicola</name>
    <dbReference type="NCBI Taxonomy" id="360056"/>
    <lineage>
        <taxon>Bacteria</taxon>
        <taxon>Pseudomonadati</taxon>
        <taxon>Planctomycetota</taxon>
        <taxon>Planctomycetia</taxon>
        <taxon>Planctomycetales</taxon>
        <taxon>Planctomycetaceae</taxon>
        <taxon>Schlesneria</taxon>
    </lineage>
</organism>
<dbReference type="GO" id="GO:0071793">
    <property type="term" value="P:bacillithiol biosynthetic process"/>
    <property type="evidence" value="ECO:0007669"/>
    <property type="project" value="InterPro"/>
</dbReference>
<dbReference type="GO" id="GO:0019213">
    <property type="term" value="F:deacetylase activity"/>
    <property type="evidence" value="ECO:0007669"/>
    <property type="project" value="InterPro"/>
</dbReference>
<dbReference type="InterPro" id="IPR003737">
    <property type="entry name" value="GlcNAc_PI_deacetylase-related"/>
</dbReference>
<reference evidence="1" key="1">
    <citation type="journal article" date="2020" name="mSystems">
        <title>Genome- and Community-Level Interaction Insights into Carbon Utilization and Element Cycling Functions of Hydrothermarchaeota in Hydrothermal Sediment.</title>
        <authorList>
            <person name="Zhou Z."/>
            <person name="Liu Y."/>
            <person name="Xu W."/>
            <person name="Pan J."/>
            <person name="Luo Z.H."/>
            <person name="Li M."/>
        </authorList>
    </citation>
    <scope>NUCLEOTIDE SEQUENCE [LARGE SCALE GENOMIC DNA]</scope>
    <source>
        <strain evidence="1">SpSt-508</strain>
    </source>
</reference>
<accession>A0A7C4QQ86</accession>
<name>A0A7C4QQ86_9PLAN</name>
<dbReference type="PANTHER" id="PTHR12993:SF30">
    <property type="entry name" value="N-ACETYL-ALPHA-D-GLUCOSAMINYL L-MALATE DEACETYLASE 1"/>
    <property type="match status" value="1"/>
</dbReference>
<proteinExistence type="predicted"/>
<dbReference type="PANTHER" id="PTHR12993">
    <property type="entry name" value="N-ACETYLGLUCOSAMINYL-PHOSPHATIDYLINOSITOL DE-N-ACETYLASE-RELATED"/>
    <property type="match status" value="1"/>
</dbReference>
<dbReference type="AlphaFoldDB" id="A0A7C4QQ86"/>
<dbReference type="Pfam" id="PF02585">
    <property type="entry name" value="PIG-L"/>
    <property type="match status" value="1"/>
</dbReference>